<dbReference type="STRING" id="4795.A0A225WDT5"/>
<dbReference type="Proteomes" id="UP000198211">
    <property type="component" value="Unassembled WGS sequence"/>
</dbReference>
<evidence type="ECO:0000256" key="3">
    <source>
        <dbReference type="ARBA" id="ARBA00022525"/>
    </source>
</evidence>
<sequence length="84" mass="9867">MAERNEEPYRKMSPLSPMAFVDTREIWQNRIEISYQDGTYHDLIMWDQPIAEAREALNSADFGEAKVPFNENNFAATLEQPWPF</sequence>
<organism evidence="5 6">
    <name type="scientific">Phytophthora megakarya</name>
    <dbReference type="NCBI Taxonomy" id="4795"/>
    <lineage>
        <taxon>Eukaryota</taxon>
        <taxon>Sar</taxon>
        <taxon>Stramenopiles</taxon>
        <taxon>Oomycota</taxon>
        <taxon>Peronosporomycetes</taxon>
        <taxon>Peronosporales</taxon>
        <taxon>Peronosporaceae</taxon>
        <taxon>Phytophthora</taxon>
    </lineage>
</organism>
<evidence type="ECO:0000256" key="2">
    <source>
        <dbReference type="ARBA" id="ARBA00009520"/>
    </source>
</evidence>
<dbReference type="PANTHER" id="PTHR33657:SF8">
    <property type="entry name" value="DOMAIN PROTEIN, PUTATIVE (AFU_ORTHOLOGUE AFUA_5G00600)-RELATED"/>
    <property type="match status" value="1"/>
</dbReference>
<proteinExistence type="inferred from homology"/>
<comment type="similarity">
    <text evidence="2">Belongs to the Necrosis inducing protein (NPP1) family.</text>
</comment>
<dbReference type="OrthoDB" id="89086at2759"/>
<dbReference type="GO" id="GO:0005576">
    <property type="term" value="C:extracellular region"/>
    <property type="evidence" value="ECO:0007669"/>
    <property type="project" value="UniProtKB-SubCell"/>
</dbReference>
<keyword evidence="6" id="KW-1185">Reference proteome</keyword>
<protein>
    <submittedName>
        <fullName evidence="5">Necrosis inducing protein NPP1</fullName>
    </submittedName>
</protein>
<gene>
    <name evidence="5" type="ORF">PHMEG_00010625</name>
</gene>
<evidence type="ECO:0000313" key="6">
    <source>
        <dbReference type="Proteomes" id="UP000198211"/>
    </source>
</evidence>
<dbReference type="PANTHER" id="PTHR33657">
    <property type="entry name" value="DOMAIN PROTEIN, PUTATIVE (AFU_ORTHOLOGUE AFUA_5G00600)-RELATED"/>
    <property type="match status" value="1"/>
</dbReference>
<name>A0A225WDT5_9STRA</name>
<evidence type="ECO:0000256" key="4">
    <source>
        <dbReference type="ARBA" id="ARBA00023026"/>
    </source>
</evidence>
<keyword evidence="4" id="KW-0843">Virulence</keyword>
<dbReference type="AlphaFoldDB" id="A0A225WDT5"/>
<keyword evidence="3" id="KW-0964">Secreted</keyword>
<evidence type="ECO:0000313" key="5">
    <source>
        <dbReference type="EMBL" id="OWZ15682.1"/>
    </source>
</evidence>
<comment type="caution">
    <text evidence="5">The sequence shown here is derived from an EMBL/GenBank/DDBJ whole genome shotgun (WGS) entry which is preliminary data.</text>
</comment>
<accession>A0A225WDT5</accession>
<reference evidence="6" key="1">
    <citation type="submission" date="2017-03" db="EMBL/GenBank/DDBJ databases">
        <title>Phytopthora megakarya and P. palmivora, two closely related causual agents of cacao black pod achieved similar genome size and gene model numbers by different mechanisms.</title>
        <authorList>
            <person name="Ali S."/>
            <person name="Shao J."/>
            <person name="Larry D.J."/>
            <person name="Kronmiller B."/>
            <person name="Shen D."/>
            <person name="Strem M.D."/>
            <person name="Melnick R.L."/>
            <person name="Guiltinan M.J."/>
            <person name="Tyler B.M."/>
            <person name="Meinhardt L.W."/>
            <person name="Bailey B.A."/>
        </authorList>
    </citation>
    <scope>NUCLEOTIDE SEQUENCE [LARGE SCALE GENOMIC DNA]</scope>
    <source>
        <strain evidence="6">zdho120</strain>
    </source>
</reference>
<comment type="subcellular location">
    <subcellularLocation>
        <location evidence="1">Secreted</location>
    </subcellularLocation>
</comment>
<dbReference type="EMBL" id="NBNE01001074">
    <property type="protein sequence ID" value="OWZ15682.1"/>
    <property type="molecule type" value="Genomic_DNA"/>
</dbReference>
<dbReference type="Pfam" id="PF05630">
    <property type="entry name" value="NPP1"/>
    <property type="match status" value="1"/>
</dbReference>
<dbReference type="InterPro" id="IPR008701">
    <property type="entry name" value="NPP1"/>
</dbReference>
<evidence type="ECO:0000256" key="1">
    <source>
        <dbReference type="ARBA" id="ARBA00004613"/>
    </source>
</evidence>